<dbReference type="Gene3D" id="3.40.50.720">
    <property type="entry name" value="NAD(P)-binding Rossmann-like Domain"/>
    <property type="match status" value="1"/>
</dbReference>
<dbReference type="GO" id="GO:0004776">
    <property type="term" value="F:succinate-CoA ligase (GDP-forming) activity"/>
    <property type="evidence" value="ECO:0007669"/>
    <property type="project" value="TreeGrafter"/>
</dbReference>
<gene>
    <name evidence="1" type="ORF">L211DRAFT_362249</name>
</gene>
<dbReference type="EMBL" id="ML121529">
    <property type="protein sequence ID" value="RPB28169.1"/>
    <property type="molecule type" value="Genomic_DNA"/>
</dbReference>
<dbReference type="GO" id="GO:0004775">
    <property type="term" value="F:succinate-CoA ligase (ADP-forming) activity"/>
    <property type="evidence" value="ECO:0007669"/>
    <property type="project" value="TreeGrafter"/>
</dbReference>
<organism evidence="1 2">
    <name type="scientific">Terfezia boudieri ATCC MYA-4762</name>
    <dbReference type="NCBI Taxonomy" id="1051890"/>
    <lineage>
        <taxon>Eukaryota</taxon>
        <taxon>Fungi</taxon>
        <taxon>Dikarya</taxon>
        <taxon>Ascomycota</taxon>
        <taxon>Pezizomycotina</taxon>
        <taxon>Pezizomycetes</taxon>
        <taxon>Pezizales</taxon>
        <taxon>Pezizaceae</taxon>
        <taxon>Terfezia</taxon>
    </lineage>
</organism>
<dbReference type="InParanoid" id="A0A3N4M2Q8"/>
<sequence>MEAIETEISLIYVVAEHVPVHELLYIQSALGTQSKSRLLGPNSPGMLHAPSCCRRYWPYPQFTPGVIGIVAKSRTLGCEAVASRARTKLCGWCGWRCAGGKQA</sequence>
<accession>A0A3N4M2Q8</accession>
<dbReference type="PANTHER" id="PTHR11117">
    <property type="entry name" value="SUCCINYL-COA LIGASE SUBUNIT ALPHA"/>
    <property type="match status" value="1"/>
</dbReference>
<evidence type="ECO:0000313" key="1">
    <source>
        <dbReference type="EMBL" id="RPB28169.1"/>
    </source>
</evidence>
<reference evidence="1 2" key="1">
    <citation type="journal article" date="2018" name="Nat. Ecol. Evol.">
        <title>Pezizomycetes genomes reveal the molecular basis of ectomycorrhizal truffle lifestyle.</title>
        <authorList>
            <person name="Murat C."/>
            <person name="Payen T."/>
            <person name="Noel B."/>
            <person name="Kuo A."/>
            <person name="Morin E."/>
            <person name="Chen J."/>
            <person name="Kohler A."/>
            <person name="Krizsan K."/>
            <person name="Balestrini R."/>
            <person name="Da Silva C."/>
            <person name="Montanini B."/>
            <person name="Hainaut M."/>
            <person name="Levati E."/>
            <person name="Barry K.W."/>
            <person name="Belfiori B."/>
            <person name="Cichocki N."/>
            <person name="Clum A."/>
            <person name="Dockter R.B."/>
            <person name="Fauchery L."/>
            <person name="Guy J."/>
            <person name="Iotti M."/>
            <person name="Le Tacon F."/>
            <person name="Lindquist E.A."/>
            <person name="Lipzen A."/>
            <person name="Malagnac F."/>
            <person name="Mello A."/>
            <person name="Molinier V."/>
            <person name="Miyauchi S."/>
            <person name="Poulain J."/>
            <person name="Riccioni C."/>
            <person name="Rubini A."/>
            <person name="Sitrit Y."/>
            <person name="Splivallo R."/>
            <person name="Traeger S."/>
            <person name="Wang M."/>
            <person name="Zifcakova L."/>
            <person name="Wipf D."/>
            <person name="Zambonelli A."/>
            <person name="Paolocci F."/>
            <person name="Nowrousian M."/>
            <person name="Ottonello S."/>
            <person name="Baldrian P."/>
            <person name="Spatafora J.W."/>
            <person name="Henrissat B."/>
            <person name="Nagy L.G."/>
            <person name="Aury J.M."/>
            <person name="Wincker P."/>
            <person name="Grigoriev I.V."/>
            <person name="Bonfante P."/>
            <person name="Martin F.M."/>
        </authorList>
    </citation>
    <scope>NUCLEOTIDE SEQUENCE [LARGE SCALE GENOMIC DNA]</scope>
    <source>
        <strain evidence="1 2">ATCC MYA-4762</strain>
    </source>
</reference>
<dbReference type="GO" id="GO:0005739">
    <property type="term" value="C:mitochondrion"/>
    <property type="evidence" value="ECO:0007669"/>
    <property type="project" value="TreeGrafter"/>
</dbReference>
<dbReference type="GO" id="GO:0009361">
    <property type="term" value="C:succinate-CoA ligase complex (ADP-forming)"/>
    <property type="evidence" value="ECO:0007669"/>
    <property type="project" value="TreeGrafter"/>
</dbReference>
<dbReference type="GO" id="GO:0006099">
    <property type="term" value="P:tricarboxylic acid cycle"/>
    <property type="evidence" value="ECO:0007669"/>
    <property type="project" value="TreeGrafter"/>
</dbReference>
<dbReference type="PANTHER" id="PTHR11117:SF6">
    <property type="entry name" value="SYNTHETASE SUBUNIT ALPHA, PUTATIVE (AFU_ORTHOLOGUE AFUA_1G10830)-RELATED"/>
    <property type="match status" value="1"/>
</dbReference>
<dbReference type="Gene3D" id="3.40.50.261">
    <property type="entry name" value="Succinyl-CoA synthetase domains"/>
    <property type="match status" value="1"/>
</dbReference>
<evidence type="ECO:0000313" key="2">
    <source>
        <dbReference type="Proteomes" id="UP000267821"/>
    </source>
</evidence>
<name>A0A3N4M2Q8_9PEZI</name>
<keyword evidence="2" id="KW-1185">Reference proteome</keyword>
<dbReference type="OrthoDB" id="1664372at2759"/>
<dbReference type="Proteomes" id="UP000267821">
    <property type="component" value="Unassembled WGS sequence"/>
</dbReference>
<protein>
    <submittedName>
        <fullName evidence="1">Uncharacterized protein</fullName>
    </submittedName>
</protein>
<dbReference type="AlphaFoldDB" id="A0A3N4M2Q8"/>
<dbReference type="STRING" id="1051890.A0A3N4M2Q8"/>
<proteinExistence type="predicted"/>
<dbReference type="InterPro" id="IPR016102">
    <property type="entry name" value="Succinyl-CoA_synth-like"/>
</dbReference>